<dbReference type="STRING" id="1798492.A3C89_03835"/>
<evidence type="ECO:0000256" key="1">
    <source>
        <dbReference type="SAM" id="Phobius"/>
    </source>
</evidence>
<keyword evidence="1" id="KW-0472">Membrane</keyword>
<evidence type="ECO:0000313" key="2">
    <source>
        <dbReference type="EMBL" id="OGG60357.1"/>
    </source>
</evidence>
<comment type="caution">
    <text evidence="2">The sequence shown here is derived from an EMBL/GenBank/DDBJ whole genome shotgun (WGS) entry which is preliminary data.</text>
</comment>
<reference evidence="2 3" key="1">
    <citation type="journal article" date="2016" name="Nat. Commun.">
        <title>Thousands of microbial genomes shed light on interconnected biogeochemical processes in an aquifer system.</title>
        <authorList>
            <person name="Anantharaman K."/>
            <person name="Brown C.T."/>
            <person name="Hug L.A."/>
            <person name="Sharon I."/>
            <person name="Castelle C.J."/>
            <person name="Probst A.J."/>
            <person name="Thomas B.C."/>
            <person name="Singh A."/>
            <person name="Wilkins M.J."/>
            <person name="Karaoz U."/>
            <person name="Brodie E.L."/>
            <person name="Williams K.H."/>
            <person name="Hubbard S.S."/>
            <person name="Banfield J.F."/>
        </authorList>
    </citation>
    <scope>NUCLEOTIDE SEQUENCE [LARGE SCALE GENOMIC DNA]</scope>
</reference>
<sequence length="308" mass="32613">METIALACSPEQLTALQRAAGYVSLTGTVKLLGALALLVGIVYVFWGAIEMLLEWTGFIEVAIWVSAVGLVVLSYFIEEWQIFALLPGSALIAGAAMYTARLRKITVNPRTARALLALIWGVIALFFGSPAVGFLSVGALMVSMGFMIAKTPLCTAIGFENDSVIAPATAQSVFLLLGYTALKVAGLAGVLFVFEPGIFWLASLVSMIGVLILASKWYETAGNVSLLMNLCAAALYFGAILAGNYFDIGALAVMGTVFLILYASEKILEIPASSAIGVGAKIIMLGGFLMFAWNIMQTNPTLQRIMAG</sequence>
<keyword evidence="1" id="KW-0812">Transmembrane</keyword>
<organism evidence="2 3">
    <name type="scientific">Candidatus Kaiserbacteria bacterium RIFCSPHIGHO2_02_FULL_50_50</name>
    <dbReference type="NCBI Taxonomy" id="1798492"/>
    <lineage>
        <taxon>Bacteria</taxon>
        <taxon>Candidatus Kaiseribacteriota</taxon>
    </lineage>
</organism>
<feature type="transmembrane region" description="Helical" evidence="1">
    <location>
        <begin position="173"/>
        <end position="192"/>
    </location>
</feature>
<keyword evidence="1" id="KW-1133">Transmembrane helix</keyword>
<feature type="transmembrane region" description="Helical" evidence="1">
    <location>
        <begin position="112"/>
        <end position="128"/>
    </location>
</feature>
<protein>
    <recommendedName>
        <fullName evidence="4">DUF4401 domain-containing protein</fullName>
    </recommendedName>
</protein>
<proteinExistence type="predicted"/>
<feature type="transmembrane region" description="Helical" evidence="1">
    <location>
        <begin position="245"/>
        <end position="263"/>
    </location>
</feature>
<feature type="transmembrane region" description="Helical" evidence="1">
    <location>
        <begin position="20"/>
        <end position="46"/>
    </location>
</feature>
<feature type="transmembrane region" description="Helical" evidence="1">
    <location>
        <begin position="198"/>
        <end position="214"/>
    </location>
</feature>
<gene>
    <name evidence="2" type="ORF">A3C89_03835</name>
</gene>
<evidence type="ECO:0008006" key="4">
    <source>
        <dbReference type="Google" id="ProtNLM"/>
    </source>
</evidence>
<accession>A0A1F6DGB5</accession>
<dbReference type="AlphaFoldDB" id="A0A1F6DGB5"/>
<dbReference type="EMBL" id="MFLF01000007">
    <property type="protein sequence ID" value="OGG60357.1"/>
    <property type="molecule type" value="Genomic_DNA"/>
</dbReference>
<name>A0A1F6DGB5_9BACT</name>
<dbReference type="Proteomes" id="UP000178794">
    <property type="component" value="Unassembled WGS sequence"/>
</dbReference>
<feature type="transmembrane region" description="Helical" evidence="1">
    <location>
        <begin position="134"/>
        <end position="153"/>
    </location>
</feature>
<feature type="transmembrane region" description="Helical" evidence="1">
    <location>
        <begin position="82"/>
        <end position="100"/>
    </location>
</feature>
<evidence type="ECO:0000313" key="3">
    <source>
        <dbReference type="Proteomes" id="UP000178794"/>
    </source>
</evidence>
<feature type="transmembrane region" description="Helical" evidence="1">
    <location>
        <begin position="275"/>
        <end position="296"/>
    </location>
</feature>
<feature type="transmembrane region" description="Helical" evidence="1">
    <location>
        <begin position="58"/>
        <end position="76"/>
    </location>
</feature>